<gene>
    <name evidence="5" type="primary">rplY</name>
    <name evidence="5" type="synonym">ctc</name>
    <name evidence="9" type="ORF">COX41_04840</name>
</gene>
<dbReference type="PANTHER" id="PTHR33284">
    <property type="entry name" value="RIBOSOMAL PROTEIN L25/GLN-TRNA SYNTHETASE, ANTI-CODON-BINDING DOMAIN-CONTAINING PROTEIN"/>
    <property type="match status" value="1"/>
</dbReference>
<dbReference type="Proteomes" id="UP000231292">
    <property type="component" value="Unassembled WGS sequence"/>
</dbReference>
<evidence type="ECO:0000256" key="4">
    <source>
        <dbReference type="ARBA" id="ARBA00023274"/>
    </source>
</evidence>
<dbReference type="InterPro" id="IPR029751">
    <property type="entry name" value="Ribosomal_L25_dom"/>
</dbReference>
<dbReference type="InterPro" id="IPR020056">
    <property type="entry name" value="Rbsml_bL25/Gln-tRNA_synth_N"/>
</dbReference>
<keyword evidence="1 5" id="KW-0699">rRNA-binding</keyword>
<dbReference type="GO" id="GO:0022625">
    <property type="term" value="C:cytosolic large ribosomal subunit"/>
    <property type="evidence" value="ECO:0007669"/>
    <property type="project" value="TreeGrafter"/>
</dbReference>
<comment type="subunit">
    <text evidence="5">Part of the 50S ribosomal subunit; part of the 5S rRNA/L5/L18/L25 subcomplex. Contacts the 5S rRNA. Binds to the 5S rRNA independently of L5 and L18.</text>
</comment>
<dbReference type="HAMAP" id="MF_01334">
    <property type="entry name" value="Ribosomal_bL25_CTC"/>
    <property type="match status" value="1"/>
</dbReference>
<keyword evidence="2 5" id="KW-0694">RNA-binding</keyword>
<dbReference type="InterPro" id="IPR020930">
    <property type="entry name" value="Ribosomal_uL5_bac-type"/>
</dbReference>
<dbReference type="SUPFAM" id="SSF50715">
    <property type="entry name" value="Ribosomal protein L25-like"/>
    <property type="match status" value="1"/>
</dbReference>
<organism evidence="9 10">
    <name type="scientific">Candidatus Sherwoodlollariibacterium unditelluris</name>
    <dbReference type="NCBI Taxonomy" id="1974757"/>
    <lineage>
        <taxon>Bacteria</taxon>
        <taxon>Pseudomonadati</taxon>
        <taxon>Candidatus Omnitrophota</taxon>
        <taxon>Candidatus Sherwoodlollariibacterium</taxon>
    </lineage>
</organism>
<dbReference type="InterPro" id="IPR011035">
    <property type="entry name" value="Ribosomal_bL25/Gln-tRNA_synth"/>
</dbReference>
<name>A0A2G9YIJ4_9BACT</name>
<keyword evidence="3 5" id="KW-0689">Ribosomal protein</keyword>
<evidence type="ECO:0000313" key="10">
    <source>
        <dbReference type="Proteomes" id="UP000231292"/>
    </source>
</evidence>
<accession>A0A2G9YIJ4</accession>
<dbReference type="GO" id="GO:0003735">
    <property type="term" value="F:structural constituent of ribosome"/>
    <property type="evidence" value="ECO:0007669"/>
    <property type="project" value="InterPro"/>
</dbReference>
<evidence type="ECO:0000256" key="5">
    <source>
        <dbReference type="HAMAP-Rule" id="MF_01334"/>
    </source>
</evidence>
<dbReference type="InterPro" id="IPR020057">
    <property type="entry name" value="Ribosomal_bL25_b-dom"/>
</dbReference>
<dbReference type="Pfam" id="PF01386">
    <property type="entry name" value="Ribosomal_L25p"/>
    <property type="match status" value="1"/>
</dbReference>
<feature type="domain" description="Large ribosomal subunit protein bL25 L25" evidence="7">
    <location>
        <begin position="17"/>
        <end position="125"/>
    </location>
</feature>
<comment type="similarity">
    <text evidence="5">Belongs to the bacterial ribosomal protein bL25 family. CTC subfamily.</text>
</comment>
<dbReference type="InterPro" id="IPR037121">
    <property type="entry name" value="Ribosomal_bL25_C"/>
</dbReference>
<dbReference type="GO" id="GO:0008097">
    <property type="term" value="F:5S rRNA binding"/>
    <property type="evidence" value="ECO:0007669"/>
    <property type="project" value="InterPro"/>
</dbReference>
<evidence type="ECO:0000256" key="2">
    <source>
        <dbReference type="ARBA" id="ARBA00022884"/>
    </source>
</evidence>
<evidence type="ECO:0000256" key="6">
    <source>
        <dbReference type="SAM" id="MobiDB-lite"/>
    </source>
</evidence>
<feature type="compositionally biased region" description="Basic and acidic residues" evidence="6">
    <location>
        <begin position="251"/>
        <end position="261"/>
    </location>
</feature>
<evidence type="ECO:0000259" key="7">
    <source>
        <dbReference type="Pfam" id="PF01386"/>
    </source>
</evidence>
<dbReference type="GO" id="GO:0006412">
    <property type="term" value="P:translation"/>
    <property type="evidence" value="ECO:0007669"/>
    <property type="project" value="UniProtKB-UniRule"/>
</dbReference>
<proteinExistence type="inferred from homology"/>
<reference evidence="9 10" key="1">
    <citation type="submission" date="2017-09" db="EMBL/GenBank/DDBJ databases">
        <title>Depth-based differentiation of microbial function through sediment-hosted aquifers and enrichment of novel symbionts in the deep terrestrial subsurface.</title>
        <authorList>
            <person name="Probst A.J."/>
            <person name="Ladd B."/>
            <person name="Jarett J.K."/>
            <person name="Geller-Mcgrath D.E."/>
            <person name="Sieber C.M."/>
            <person name="Emerson J.B."/>
            <person name="Anantharaman K."/>
            <person name="Thomas B.C."/>
            <person name="Malmstrom R."/>
            <person name="Stieglmeier M."/>
            <person name="Klingl A."/>
            <person name="Woyke T."/>
            <person name="Ryan C.M."/>
            <person name="Banfield J.F."/>
        </authorList>
    </citation>
    <scope>NUCLEOTIDE SEQUENCE [LARGE SCALE GENOMIC DNA]</scope>
    <source>
        <strain evidence="9">CG23_combo_of_CG06-09_8_20_14_all_41_10</strain>
    </source>
</reference>
<dbReference type="NCBIfam" id="TIGR00731">
    <property type="entry name" value="bL25_bact_ctc"/>
    <property type="match status" value="1"/>
</dbReference>
<evidence type="ECO:0000256" key="1">
    <source>
        <dbReference type="ARBA" id="ARBA00022730"/>
    </source>
</evidence>
<dbReference type="InterPro" id="IPR001021">
    <property type="entry name" value="Ribosomal_bL25_long"/>
</dbReference>
<keyword evidence="4 5" id="KW-0687">Ribonucleoprotein</keyword>
<feature type="region of interest" description="Disordered" evidence="6">
    <location>
        <begin position="237"/>
        <end position="261"/>
    </location>
</feature>
<evidence type="ECO:0000256" key="3">
    <source>
        <dbReference type="ARBA" id="ARBA00022980"/>
    </source>
</evidence>
<feature type="domain" description="Large ribosomal subunit protein bL25 beta" evidence="8">
    <location>
        <begin position="134"/>
        <end position="216"/>
    </location>
</feature>
<dbReference type="EMBL" id="PCRK01000118">
    <property type="protein sequence ID" value="PIP19067.1"/>
    <property type="molecule type" value="Genomic_DNA"/>
</dbReference>
<comment type="caution">
    <text evidence="9">The sequence shown here is derived from an EMBL/GenBank/DDBJ whole genome shotgun (WGS) entry which is preliminary data.</text>
</comment>
<dbReference type="AlphaFoldDB" id="A0A2G9YIJ4"/>
<dbReference type="Pfam" id="PF14693">
    <property type="entry name" value="Ribosomal_TL5_C"/>
    <property type="match status" value="1"/>
</dbReference>
<dbReference type="Gene3D" id="2.40.240.10">
    <property type="entry name" value="Ribosomal Protein L25, Chain P"/>
    <property type="match status" value="1"/>
</dbReference>
<evidence type="ECO:0000313" key="9">
    <source>
        <dbReference type="EMBL" id="PIP19067.1"/>
    </source>
</evidence>
<dbReference type="PANTHER" id="PTHR33284:SF1">
    <property type="entry name" value="RIBOSOMAL PROTEIN L25_GLN-TRNA SYNTHETASE, ANTI-CODON-BINDING DOMAIN-CONTAINING PROTEIN"/>
    <property type="match status" value="1"/>
</dbReference>
<protein>
    <recommendedName>
        <fullName evidence="5">Large ribosomal subunit protein bL25</fullName>
    </recommendedName>
    <alternativeName>
        <fullName evidence="5">General stress protein CTC</fullName>
    </alternativeName>
</protein>
<sequence length="261" mass="28774">MIKRGTKKGKTMKELVLNAEIRQEIGRGKTKGLRDKGFIPAVIYADGKNALALKLSHRQLVQLVHQHRIEGVIINVNIKDDKPEGNGLASFGQSHKLENNHKSRPCLIKEIQYGPVRGEIVHVDFNQISLTKAIKVNIPVVAKGEPVGVKLEGGSLEYILWEIEVECLPTNIPKAIEVDVSLLKLRDSIHIKDIVVPEGVKLLNDPGAIVLSIIAPMKEEAPAEVLEGEVKQEPEVIKEKKEVPVEGETAPAKEGKENKPH</sequence>
<comment type="function">
    <text evidence="5">This is one of the proteins that binds to the 5S RNA in the ribosome where it forms part of the central protuberance.</text>
</comment>
<evidence type="ECO:0000259" key="8">
    <source>
        <dbReference type="Pfam" id="PF14693"/>
    </source>
</evidence>
<dbReference type="Gene3D" id="2.170.120.20">
    <property type="entry name" value="Ribosomal protein L25, beta domain"/>
    <property type="match status" value="1"/>
</dbReference>
<dbReference type="CDD" id="cd00495">
    <property type="entry name" value="Ribosomal_L25_TL5_CTC"/>
    <property type="match status" value="1"/>
</dbReference>